<proteinExistence type="predicted"/>
<name>A0A0C2H7W1_9BILA</name>
<keyword evidence="2" id="KW-1185">Reference proteome</keyword>
<reference evidence="1 2" key="1">
    <citation type="submission" date="2013-12" db="EMBL/GenBank/DDBJ databases">
        <title>Draft genome of the parsitic nematode Ancylostoma duodenale.</title>
        <authorList>
            <person name="Mitreva M."/>
        </authorList>
    </citation>
    <scope>NUCLEOTIDE SEQUENCE [LARGE SCALE GENOMIC DNA]</scope>
    <source>
        <strain evidence="1 2">Zhejiang</strain>
    </source>
</reference>
<evidence type="ECO:0000313" key="1">
    <source>
        <dbReference type="EMBL" id="KIH65536.1"/>
    </source>
</evidence>
<accession>A0A0C2H7W1</accession>
<protein>
    <submittedName>
        <fullName evidence="1">Uncharacterized protein</fullName>
    </submittedName>
</protein>
<dbReference type="AlphaFoldDB" id="A0A0C2H7W1"/>
<dbReference type="EMBL" id="KN727505">
    <property type="protein sequence ID" value="KIH65536.1"/>
    <property type="molecule type" value="Genomic_DNA"/>
</dbReference>
<dbReference type="Proteomes" id="UP000054047">
    <property type="component" value="Unassembled WGS sequence"/>
</dbReference>
<dbReference type="Pfam" id="PF03096">
    <property type="entry name" value="Ndr"/>
    <property type="match status" value="1"/>
</dbReference>
<sequence length="89" mass="10058">MTVRDKTFVRFVNHPSMADVKNKSIFLHVCVPGQEDNAADYIGEYVAMLVRSTFSNFISKLESNYGIFCVHKRAAGAELVYFARQFAST</sequence>
<organism evidence="1 2">
    <name type="scientific">Ancylostoma duodenale</name>
    <dbReference type="NCBI Taxonomy" id="51022"/>
    <lineage>
        <taxon>Eukaryota</taxon>
        <taxon>Metazoa</taxon>
        <taxon>Ecdysozoa</taxon>
        <taxon>Nematoda</taxon>
        <taxon>Chromadorea</taxon>
        <taxon>Rhabditida</taxon>
        <taxon>Rhabditina</taxon>
        <taxon>Rhabditomorpha</taxon>
        <taxon>Strongyloidea</taxon>
        <taxon>Ancylostomatidae</taxon>
        <taxon>Ancylostomatinae</taxon>
        <taxon>Ancylostoma</taxon>
    </lineage>
</organism>
<dbReference type="InterPro" id="IPR004142">
    <property type="entry name" value="NDRG"/>
</dbReference>
<dbReference type="OrthoDB" id="191979at2759"/>
<gene>
    <name evidence="1" type="ORF">ANCDUO_04141</name>
</gene>
<evidence type="ECO:0000313" key="2">
    <source>
        <dbReference type="Proteomes" id="UP000054047"/>
    </source>
</evidence>